<evidence type="ECO:0000256" key="3">
    <source>
        <dbReference type="ARBA" id="ARBA00022989"/>
    </source>
</evidence>
<dbReference type="Pfam" id="PF05633">
    <property type="entry name" value="ROH1-like"/>
    <property type="match status" value="1"/>
</dbReference>
<protein>
    <submittedName>
        <fullName evidence="6">Uncharacterized protein</fullName>
    </submittedName>
</protein>
<evidence type="ECO:0000256" key="5">
    <source>
        <dbReference type="ARBA" id="ARBA00035114"/>
    </source>
</evidence>
<name>A0A6V7NW22_ANACO</name>
<comment type="subcellular location">
    <subcellularLocation>
        <location evidence="1">Membrane</location>
        <topology evidence="1">Single-pass membrane protein</topology>
    </subcellularLocation>
</comment>
<dbReference type="GO" id="GO:0016020">
    <property type="term" value="C:membrane"/>
    <property type="evidence" value="ECO:0007669"/>
    <property type="project" value="UniProtKB-SubCell"/>
</dbReference>
<evidence type="ECO:0000256" key="4">
    <source>
        <dbReference type="ARBA" id="ARBA00023136"/>
    </source>
</evidence>
<dbReference type="EMBL" id="LR862142">
    <property type="protein sequence ID" value="CAD1822792.1"/>
    <property type="molecule type" value="Genomic_DNA"/>
</dbReference>
<dbReference type="PANTHER" id="PTHR31509">
    <property type="entry name" value="BPS1-LIKE PROTEIN"/>
    <property type="match status" value="1"/>
</dbReference>
<evidence type="ECO:0000256" key="1">
    <source>
        <dbReference type="ARBA" id="ARBA00004167"/>
    </source>
</evidence>
<keyword evidence="2" id="KW-0812">Transmembrane</keyword>
<accession>A0A6V7NW22</accession>
<dbReference type="AlphaFoldDB" id="A0A6V7NW22"/>
<evidence type="ECO:0000313" key="6">
    <source>
        <dbReference type="EMBL" id="CAD1822792.1"/>
    </source>
</evidence>
<organism evidence="6">
    <name type="scientific">Ananas comosus var. bracteatus</name>
    <name type="common">red pineapple</name>
    <dbReference type="NCBI Taxonomy" id="296719"/>
    <lineage>
        <taxon>Eukaryota</taxon>
        <taxon>Viridiplantae</taxon>
        <taxon>Streptophyta</taxon>
        <taxon>Embryophyta</taxon>
        <taxon>Tracheophyta</taxon>
        <taxon>Spermatophyta</taxon>
        <taxon>Magnoliopsida</taxon>
        <taxon>Liliopsida</taxon>
        <taxon>Poales</taxon>
        <taxon>Bromeliaceae</taxon>
        <taxon>Bromelioideae</taxon>
        <taxon>Ananas</taxon>
    </lineage>
</organism>
<reference evidence="6" key="1">
    <citation type="submission" date="2020-07" db="EMBL/GenBank/DDBJ databases">
        <authorList>
            <person name="Lin J."/>
        </authorList>
    </citation>
    <scope>NUCLEOTIDE SEQUENCE</scope>
</reference>
<keyword evidence="3" id="KW-1133">Transmembrane helix</keyword>
<dbReference type="InterPro" id="IPR008511">
    <property type="entry name" value="ROH1-like"/>
</dbReference>
<comment type="similarity">
    <text evidence="5">Belongs to the ROH1 family.</text>
</comment>
<gene>
    <name evidence="6" type="ORF">CB5_LOCUS6003</name>
</gene>
<sequence>MENIAMMLHLLILIGSTNAYIYIYIRRYQIPSSTDANDPRSGDGDGGGEVEAFQRHVAELLLDFPGDDVLSLSWTRKLLDVFLICLEEFRVLLFNSGAQATPPPPLQPLDRILADFFDCAVKALNCKVLNV</sequence>
<keyword evidence="4" id="KW-0472">Membrane</keyword>
<proteinExistence type="inferred from homology"/>
<evidence type="ECO:0000256" key="2">
    <source>
        <dbReference type="ARBA" id="ARBA00022692"/>
    </source>
</evidence>